<organism evidence="2 3">
    <name type="scientific">Paludibacter propionicigenes (strain DSM 17365 / JCM 13257 / WB4)</name>
    <dbReference type="NCBI Taxonomy" id="694427"/>
    <lineage>
        <taxon>Bacteria</taxon>
        <taxon>Pseudomonadati</taxon>
        <taxon>Bacteroidota</taxon>
        <taxon>Bacteroidia</taxon>
        <taxon>Bacteroidales</taxon>
        <taxon>Paludibacteraceae</taxon>
        <taxon>Paludibacter</taxon>
    </lineage>
</organism>
<sequence>MLGFLLFIIVFVLVIGLILITTVLGFIRSIFSFGRRADKTQNSASETYQQPSAKSKIFDKNEGEYVDYEEIK</sequence>
<reference key="1">
    <citation type="submission" date="2010-11" db="EMBL/GenBank/DDBJ databases">
        <title>The complete genome of Paludibacter propionicigenes DSM 17365.</title>
        <authorList>
            <consortium name="US DOE Joint Genome Institute (JGI-PGF)"/>
            <person name="Lucas S."/>
            <person name="Copeland A."/>
            <person name="Lapidus A."/>
            <person name="Bruce D."/>
            <person name="Goodwin L."/>
            <person name="Pitluck S."/>
            <person name="Kyrpides N."/>
            <person name="Mavromatis K."/>
            <person name="Ivanova N."/>
            <person name="Munk A.C."/>
            <person name="Brettin T."/>
            <person name="Detter J.C."/>
            <person name="Han C."/>
            <person name="Tapia R."/>
            <person name="Land M."/>
            <person name="Hauser L."/>
            <person name="Markowitz V."/>
            <person name="Cheng J.-F."/>
            <person name="Hugenholtz P."/>
            <person name="Woyke T."/>
            <person name="Wu D."/>
            <person name="Gronow S."/>
            <person name="Wellnitz S."/>
            <person name="Brambilla E."/>
            <person name="Klenk H.-P."/>
            <person name="Eisen J.A."/>
        </authorList>
    </citation>
    <scope>NUCLEOTIDE SEQUENCE</scope>
    <source>
        <strain>WB4</strain>
    </source>
</reference>
<dbReference type="EMBL" id="CP002345">
    <property type="protein sequence ID" value="ADQ79808.1"/>
    <property type="molecule type" value="Genomic_DNA"/>
</dbReference>
<name>E4T514_PALPW</name>
<dbReference type="HOGENOM" id="CLU_183767_1_0_10"/>
<dbReference type="OrthoDB" id="998001at2"/>
<dbReference type="KEGG" id="ppn:Palpr_1667"/>
<keyword evidence="1" id="KW-0812">Transmembrane</keyword>
<dbReference type="Proteomes" id="UP000008718">
    <property type="component" value="Chromosome"/>
</dbReference>
<evidence type="ECO:0000313" key="2">
    <source>
        <dbReference type="EMBL" id="ADQ79808.1"/>
    </source>
</evidence>
<evidence type="ECO:0008006" key="4">
    <source>
        <dbReference type="Google" id="ProtNLM"/>
    </source>
</evidence>
<dbReference type="RefSeq" id="WP_013445177.1">
    <property type="nucleotide sequence ID" value="NC_014734.1"/>
</dbReference>
<dbReference type="InterPro" id="IPR032272">
    <property type="entry name" value="DUF4834"/>
</dbReference>
<reference evidence="2 3" key="2">
    <citation type="journal article" date="2011" name="Stand. Genomic Sci.">
        <title>Complete genome sequence of Paludibacter propionicigenes type strain (WB4).</title>
        <authorList>
            <person name="Gronow S."/>
            <person name="Munk C."/>
            <person name="Lapidus A."/>
            <person name="Nolan M."/>
            <person name="Lucas S."/>
            <person name="Hammon N."/>
            <person name="Deshpande S."/>
            <person name="Cheng J.F."/>
            <person name="Tapia R."/>
            <person name="Han C."/>
            <person name="Goodwin L."/>
            <person name="Pitluck S."/>
            <person name="Liolios K."/>
            <person name="Ivanova N."/>
            <person name="Mavromatis K."/>
            <person name="Mikhailova N."/>
            <person name="Pati A."/>
            <person name="Chen A."/>
            <person name="Palaniappan K."/>
            <person name="Land M."/>
            <person name="Hauser L."/>
            <person name="Chang Y.J."/>
            <person name="Jeffries C.D."/>
            <person name="Brambilla E."/>
            <person name="Rohde M."/>
            <person name="Goker M."/>
            <person name="Detter J.C."/>
            <person name="Woyke T."/>
            <person name="Bristow J."/>
            <person name="Eisen J.A."/>
            <person name="Markowitz V."/>
            <person name="Hugenholtz P."/>
            <person name="Kyrpides N.C."/>
            <person name="Klenk H.P."/>
        </authorList>
    </citation>
    <scope>NUCLEOTIDE SEQUENCE [LARGE SCALE GENOMIC DNA]</scope>
    <source>
        <strain evidence="3">DSM 17365 / JCM 13257 / WB4</strain>
    </source>
</reference>
<keyword evidence="3" id="KW-1185">Reference proteome</keyword>
<keyword evidence="1" id="KW-0472">Membrane</keyword>
<dbReference type="Pfam" id="PF16118">
    <property type="entry name" value="DUF4834"/>
    <property type="match status" value="1"/>
</dbReference>
<feature type="transmembrane region" description="Helical" evidence="1">
    <location>
        <begin position="6"/>
        <end position="27"/>
    </location>
</feature>
<evidence type="ECO:0000313" key="3">
    <source>
        <dbReference type="Proteomes" id="UP000008718"/>
    </source>
</evidence>
<gene>
    <name evidence="2" type="ordered locus">Palpr_1667</name>
</gene>
<protein>
    <recommendedName>
        <fullName evidence="4">DUF4834 domain-containing protein</fullName>
    </recommendedName>
</protein>
<dbReference type="AlphaFoldDB" id="E4T514"/>
<accession>E4T514</accession>
<proteinExistence type="predicted"/>
<evidence type="ECO:0000256" key="1">
    <source>
        <dbReference type="SAM" id="Phobius"/>
    </source>
</evidence>
<dbReference type="STRING" id="694427.Palpr_1667"/>
<keyword evidence="1" id="KW-1133">Transmembrane helix</keyword>